<evidence type="ECO:0000313" key="1">
    <source>
        <dbReference type="EMBL" id="GAG99931.1"/>
    </source>
</evidence>
<reference evidence="1" key="1">
    <citation type="journal article" date="2014" name="Front. Microbiol.">
        <title>High frequency of phylogenetically diverse reductive dehalogenase-homologous genes in deep subseafloor sedimentary metagenomes.</title>
        <authorList>
            <person name="Kawai M."/>
            <person name="Futagami T."/>
            <person name="Toyoda A."/>
            <person name="Takaki Y."/>
            <person name="Nishi S."/>
            <person name="Hori S."/>
            <person name="Arai W."/>
            <person name="Tsubouchi T."/>
            <person name="Morono Y."/>
            <person name="Uchiyama I."/>
            <person name="Ito T."/>
            <person name="Fujiyama A."/>
            <person name="Inagaki F."/>
            <person name="Takami H."/>
        </authorList>
    </citation>
    <scope>NUCLEOTIDE SEQUENCE</scope>
    <source>
        <strain evidence="1">Expedition CK06-06</strain>
    </source>
</reference>
<protein>
    <submittedName>
        <fullName evidence="1">Uncharacterized protein</fullName>
    </submittedName>
</protein>
<proteinExistence type="predicted"/>
<name>X1DU37_9ZZZZ</name>
<gene>
    <name evidence="1" type="ORF">S01H4_51494</name>
</gene>
<sequence length="36" mass="4321">MINMVLKEELKKKKPAEEHEKNGKTKQYLFDSMKLI</sequence>
<feature type="non-terminal residue" evidence="1">
    <location>
        <position position="36"/>
    </location>
</feature>
<dbReference type="EMBL" id="BART01029329">
    <property type="protein sequence ID" value="GAG99931.1"/>
    <property type="molecule type" value="Genomic_DNA"/>
</dbReference>
<comment type="caution">
    <text evidence="1">The sequence shown here is derived from an EMBL/GenBank/DDBJ whole genome shotgun (WGS) entry which is preliminary data.</text>
</comment>
<dbReference type="AlphaFoldDB" id="X1DU37"/>
<organism evidence="1">
    <name type="scientific">marine sediment metagenome</name>
    <dbReference type="NCBI Taxonomy" id="412755"/>
    <lineage>
        <taxon>unclassified sequences</taxon>
        <taxon>metagenomes</taxon>
        <taxon>ecological metagenomes</taxon>
    </lineage>
</organism>
<accession>X1DU37</accession>